<evidence type="ECO:0000259" key="1">
    <source>
        <dbReference type="Pfam" id="PF13847"/>
    </source>
</evidence>
<name>A0ABP3TVR4_9FLAO</name>
<feature type="domain" description="Methyltransferase" evidence="1">
    <location>
        <begin position="60"/>
        <end position="146"/>
    </location>
</feature>
<protein>
    <recommendedName>
        <fullName evidence="1">Methyltransferase domain-containing protein</fullName>
    </recommendedName>
</protein>
<evidence type="ECO:0000313" key="3">
    <source>
        <dbReference type="Proteomes" id="UP001501758"/>
    </source>
</evidence>
<dbReference type="InterPro" id="IPR029063">
    <property type="entry name" value="SAM-dependent_MTases_sf"/>
</dbReference>
<dbReference type="InterPro" id="IPR025714">
    <property type="entry name" value="Methyltranfer_dom"/>
</dbReference>
<gene>
    <name evidence="2" type="ORF">GCM10009430_14630</name>
</gene>
<dbReference type="Pfam" id="PF13847">
    <property type="entry name" value="Methyltransf_31"/>
    <property type="match status" value="1"/>
</dbReference>
<keyword evidence="3" id="KW-1185">Reference proteome</keyword>
<comment type="caution">
    <text evidence="2">The sequence shown here is derived from an EMBL/GenBank/DDBJ whole genome shotgun (WGS) entry which is preliminary data.</text>
</comment>
<evidence type="ECO:0000313" key="2">
    <source>
        <dbReference type="EMBL" id="GAA0717560.1"/>
    </source>
</evidence>
<dbReference type="Proteomes" id="UP001501758">
    <property type="component" value="Unassembled WGS sequence"/>
</dbReference>
<sequence length="235" mass="26502">MNFQVRLHTSEQLDNLSLSGTILHNTLSSLELVNSLFGNHRQLSKATLDYCSKIYDGKILKIVDLGCGGGDTVHKIYNRLIKAGIKASVLGIDGNPQSIAFANSKYAHNDAITFETANILDDSFTIPKCDIIISSHFIYHFQDMELIDFIKKTKQQGIKHLIFSELKRSKVAYILFKLSSFVLPLSSMAKTDGLTAIKRAFTVAELQSILKKSEVKKYHVDKKFWFRTLTKIDLL</sequence>
<organism evidence="2 3">
    <name type="scientific">Aquimarina litoralis</name>
    <dbReference type="NCBI Taxonomy" id="584605"/>
    <lineage>
        <taxon>Bacteria</taxon>
        <taxon>Pseudomonadati</taxon>
        <taxon>Bacteroidota</taxon>
        <taxon>Flavobacteriia</taxon>
        <taxon>Flavobacteriales</taxon>
        <taxon>Flavobacteriaceae</taxon>
        <taxon>Aquimarina</taxon>
    </lineage>
</organism>
<proteinExistence type="predicted"/>
<dbReference type="RefSeq" id="WP_343911687.1">
    <property type="nucleotide sequence ID" value="NZ_BAAAGE010000001.1"/>
</dbReference>
<accession>A0ABP3TVR4</accession>
<dbReference type="SUPFAM" id="SSF53335">
    <property type="entry name" value="S-adenosyl-L-methionine-dependent methyltransferases"/>
    <property type="match status" value="1"/>
</dbReference>
<reference evidence="3" key="1">
    <citation type="journal article" date="2019" name="Int. J. Syst. Evol. Microbiol.">
        <title>The Global Catalogue of Microorganisms (GCM) 10K type strain sequencing project: providing services to taxonomists for standard genome sequencing and annotation.</title>
        <authorList>
            <consortium name="The Broad Institute Genomics Platform"/>
            <consortium name="The Broad Institute Genome Sequencing Center for Infectious Disease"/>
            <person name="Wu L."/>
            <person name="Ma J."/>
        </authorList>
    </citation>
    <scope>NUCLEOTIDE SEQUENCE [LARGE SCALE GENOMIC DNA]</scope>
    <source>
        <strain evidence="3">JCM 15974</strain>
    </source>
</reference>
<dbReference type="Gene3D" id="3.40.50.150">
    <property type="entry name" value="Vaccinia Virus protein VP39"/>
    <property type="match status" value="1"/>
</dbReference>
<dbReference type="CDD" id="cd02440">
    <property type="entry name" value="AdoMet_MTases"/>
    <property type="match status" value="1"/>
</dbReference>
<dbReference type="EMBL" id="BAAAGE010000001">
    <property type="protein sequence ID" value="GAA0717560.1"/>
    <property type="molecule type" value="Genomic_DNA"/>
</dbReference>